<keyword evidence="1" id="KW-0472">Membrane</keyword>
<proteinExistence type="predicted"/>
<protein>
    <recommendedName>
        <fullName evidence="5">TrbC/VIRB2 family protein</fullName>
    </recommendedName>
</protein>
<comment type="caution">
    <text evidence="3">The sequence shown here is derived from an EMBL/GenBank/DDBJ whole genome shotgun (WGS) entry which is preliminary data.</text>
</comment>
<organism evidence="3 4">
    <name type="scientific">Paenibacillus gallinarum</name>
    <dbReference type="NCBI Taxonomy" id="2762232"/>
    <lineage>
        <taxon>Bacteria</taxon>
        <taxon>Bacillati</taxon>
        <taxon>Bacillota</taxon>
        <taxon>Bacilli</taxon>
        <taxon>Bacillales</taxon>
        <taxon>Paenibacillaceae</taxon>
        <taxon>Paenibacillus</taxon>
    </lineage>
</organism>
<sequence length="96" mass="10115">MKIIIKSAFISTVLMLTATSAYASSATPGMDTFDGVIDVVATWLGRIGLVVAFFGAVQLALGFKNDDADGKVRGMKTLASGFLVYGITQSMSLFLL</sequence>
<keyword evidence="1" id="KW-1133">Transmembrane helix</keyword>
<reference evidence="3 4" key="1">
    <citation type="submission" date="2020-08" db="EMBL/GenBank/DDBJ databases">
        <title>A Genomic Blueprint of the Chicken Gut Microbiome.</title>
        <authorList>
            <person name="Gilroy R."/>
            <person name="Ravi A."/>
            <person name="Getino M."/>
            <person name="Pursley I."/>
            <person name="Horton D.L."/>
            <person name="Alikhan N.-F."/>
            <person name="Baker D."/>
            <person name="Gharbi K."/>
            <person name="Hall N."/>
            <person name="Watson M."/>
            <person name="Adriaenssens E.M."/>
            <person name="Foster-Nyarko E."/>
            <person name="Jarju S."/>
            <person name="Secka A."/>
            <person name="Antonio M."/>
            <person name="Oren A."/>
            <person name="Chaudhuri R."/>
            <person name="La Ragione R.M."/>
            <person name="Hildebrand F."/>
            <person name="Pallen M.J."/>
        </authorList>
    </citation>
    <scope>NUCLEOTIDE SEQUENCE [LARGE SCALE GENOMIC DNA]</scope>
    <source>
        <strain evidence="3 4">Sa2BVA9</strain>
    </source>
</reference>
<evidence type="ECO:0000313" key="3">
    <source>
        <dbReference type="EMBL" id="MBD7971116.1"/>
    </source>
</evidence>
<feature type="signal peptide" evidence="2">
    <location>
        <begin position="1"/>
        <end position="23"/>
    </location>
</feature>
<feature type="transmembrane region" description="Helical" evidence="1">
    <location>
        <begin position="39"/>
        <end position="63"/>
    </location>
</feature>
<gene>
    <name evidence="3" type="ORF">H9647_23890</name>
</gene>
<keyword evidence="1" id="KW-0812">Transmembrane</keyword>
<dbReference type="EMBL" id="JACSQL010000020">
    <property type="protein sequence ID" value="MBD7971116.1"/>
    <property type="molecule type" value="Genomic_DNA"/>
</dbReference>
<evidence type="ECO:0000313" key="4">
    <source>
        <dbReference type="Proteomes" id="UP000608071"/>
    </source>
</evidence>
<dbReference type="Proteomes" id="UP000608071">
    <property type="component" value="Unassembled WGS sequence"/>
</dbReference>
<accession>A0ABR8T5S5</accession>
<feature type="chain" id="PRO_5045479433" description="TrbC/VIRB2 family protein" evidence="2">
    <location>
        <begin position="24"/>
        <end position="96"/>
    </location>
</feature>
<keyword evidence="4" id="KW-1185">Reference proteome</keyword>
<name>A0ABR8T5S5_9BACL</name>
<evidence type="ECO:0000256" key="1">
    <source>
        <dbReference type="SAM" id="Phobius"/>
    </source>
</evidence>
<evidence type="ECO:0008006" key="5">
    <source>
        <dbReference type="Google" id="ProtNLM"/>
    </source>
</evidence>
<evidence type="ECO:0000256" key="2">
    <source>
        <dbReference type="SAM" id="SignalP"/>
    </source>
</evidence>
<keyword evidence="2" id="KW-0732">Signal</keyword>